<keyword evidence="1" id="KW-0472">Membrane</keyword>
<keyword evidence="1" id="KW-1133">Transmembrane helix</keyword>
<organism evidence="2 3">
    <name type="scientific">Novosphingobium colocasiae</name>
    <dbReference type="NCBI Taxonomy" id="1256513"/>
    <lineage>
        <taxon>Bacteria</taxon>
        <taxon>Pseudomonadati</taxon>
        <taxon>Pseudomonadota</taxon>
        <taxon>Alphaproteobacteria</taxon>
        <taxon>Sphingomonadales</taxon>
        <taxon>Sphingomonadaceae</taxon>
        <taxon>Novosphingobium</taxon>
    </lineage>
</organism>
<dbReference type="EMBL" id="BMZA01000011">
    <property type="protein sequence ID" value="GGZ10198.1"/>
    <property type="molecule type" value="Genomic_DNA"/>
</dbReference>
<feature type="transmembrane region" description="Helical" evidence="1">
    <location>
        <begin position="89"/>
        <end position="111"/>
    </location>
</feature>
<keyword evidence="3" id="KW-1185">Reference proteome</keyword>
<proteinExistence type="predicted"/>
<comment type="caution">
    <text evidence="2">The sequence shown here is derived from an EMBL/GenBank/DDBJ whole genome shotgun (WGS) entry which is preliminary data.</text>
</comment>
<dbReference type="AlphaFoldDB" id="A0A918PIZ9"/>
<dbReference type="Proteomes" id="UP000648075">
    <property type="component" value="Unassembled WGS sequence"/>
</dbReference>
<accession>A0A918PIZ9</accession>
<sequence>MIAQGQRRTDRPLLGRGYCIASERRILSINLASTAYPAVALRGEGGRLLRDLGLCLSGTLLGIRLDGAWAYREMQAICGQSPWNLPAKLAVHFTLLPATSMLMLAVVVFCFRRTKPMAPTPARRCAAMCGQALLIAALFVGMLVAMSLAQWPMSRVLPPSTAGAVSAALVGMAVSIVLLHAVRLALERAGVLVPVCCR</sequence>
<reference evidence="2" key="2">
    <citation type="submission" date="2020-09" db="EMBL/GenBank/DDBJ databases">
        <authorList>
            <person name="Sun Q."/>
            <person name="Kim S."/>
        </authorList>
    </citation>
    <scope>NUCLEOTIDE SEQUENCE</scope>
    <source>
        <strain evidence="2">KCTC 32255</strain>
    </source>
</reference>
<feature type="transmembrane region" description="Helical" evidence="1">
    <location>
        <begin position="132"/>
        <end position="151"/>
    </location>
</feature>
<gene>
    <name evidence="2" type="ORF">GCM10011614_26380</name>
</gene>
<evidence type="ECO:0000313" key="3">
    <source>
        <dbReference type="Proteomes" id="UP000648075"/>
    </source>
</evidence>
<feature type="transmembrane region" description="Helical" evidence="1">
    <location>
        <begin position="163"/>
        <end position="182"/>
    </location>
</feature>
<evidence type="ECO:0000256" key="1">
    <source>
        <dbReference type="SAM" id="Phobius"/>
    </source>
</evidence>
<evidence type="ECO:0000313" key="2">
    <source>
        <dbReference type="EMBL" id="GGZ10198.1"/>
    </source>
</evidence>
<keyword evidence="1" id="KW-0812">Transmembrane</keyword>
<dbReference type="RefSeq" id="WP_189621686.1">
    <property type="nucleotide sequence ID" value="NZ_BMZA01000011.1"/>
</dbReference>
<reference evidence="2" key="1">
    <citation type="journal article" date="2014" name="Int. J. Syst. Evol. Microbiol.">
        <title>Complete genome sequence of Corynebacterium casei LMG S-19264T (=DSM 44701T), isolated from a smear-ripened cheese.</title>
        <authorList>
            <consortium name="US DOE Joint Genome Institute (JGI-PGF)"/>
            <person name="Walter F."/>
            <person name="Albersmeier A."/>
            <person name="Kalinowski J."/>
            <person name="Ruckert C."/>
        </authorList>
    </citation>
    <scope>NUCLEOTIDE SEQUENCE</scope>
    <source>
        <strain evidence="2">KCTC 32255</strain>
    </source>
</reference>
<protein>
    <submittedName>
        <fullName evidence="2">Uncharacterized protein</fullName>
    </submittedName>
</protein>
<name>A0A918PIZ9_9SPHN</name>